<dbReference type="KEGG" id="pdt:Prede_2592"/>
<evidence type="ECO:0000313" key="5">
    <source>
        <dbReference type="Proteomes" id="UP000010862"/>
    </source>
</evidence>
<dbReference type="Proteomes" id="UP000010862">
    <property type="component" value="Chromosome 2"/>
</dbReference>
<evidence type="ECO:0000313" key="2">
    <source>
        <dbReference type="EMBL" id="AGB29826.1"/>
    </source>
</evidence>
<accession>F9D795</accession>
<dbReference type="AlphaFoldDB" id="F9D795"/>
<evidence type="ECO:0000313" key="3">
    <source>
        <dbReference type="EMBL" id="EGQ11461.1"/>
    </source>
</evidence>
<dbReference type="HOGENOM" id="CLU_172335_0_0_10"/>
<proteinExistence type="predicted"/>
<dbReference type="OrthoDB" id="1076433at2"/>
<organism evidence="3 4">
    <name type="scientific">Prevotella dentalis (strain ATCC 49559 / DSM 3688 / JCM 13448 / NCTC 12043 / ES 2772)</name>
    <name type="common">Mitsuokella dentalis</name>
    <dbReference type="NCBI Taxonomy" id="908937"/>
    <lineage>
        <taxon>Bacteria</taxon>
        <taxon>Pseudomonadati</taxon>
        <taxon>Bacteroidota</taxon>
        <taxon>Bacteroidia</taxon>
        <taxon>Bacteroidales</taxon>
        <taxon>Prevotellaceae</taxon>
        <taxon>Prevotella</taxon>
    </lineage>
</organism>
<dbReference type="Proteomes" id="UP000007820">
    <property type="component" value="Unassembled WGS sequence"/>
</dbReference>
<evidence type="ECO:0000313" key="1">
    <source>
        <dbReference type="EMBL" id="AGB29743.1"/>
    </source>
</evidence>
<dbReference type="STRING" id="908937.Prede_2497"/>
<reference evidence="1" key="2">
    <citation type="submission" date="2012-02" db="EMBL/GenBank/DDBJ databases">
        <title>Complete sequence of chromosome 2 of Prevotella dentalis DSM 3688.</title>
        <authorList>
            <consortium name="US DOE Joint Genome Institute (JGI-PGF)"/>
            <person name="Lucas S."/>
            <person name="Copeland A."/>
            <person name="Lapidus A."/>
            <person name="Glavina del Rio T."/>
            <person name="Dalin E."/>
            <person name="Tice H."/>
            <person name="Bruce D."/>
            <person name="Goodwin L."/>
            <person name="Pitluck S."/>
            <person name="Peters L."/>
            <person name="Mikhailova N."/>
            <person name="Chertkov O."/>
            <person name="Kyrpides N."/>
            <person name="Mavromatis K."/>
            <person name="Ivanova N."/>
            <person name="Brettin T."/>
            <person name="Detter J.C."/>
            <person name="Han C."/>
            <person name="Larimer F."/>
            <person name="Land M."/>
            <person name="Hauser L."/>
            <person name="Markowitz V."/>
            <person name="Cheng J.-F."/>
            <person name="Hugenholtz P."/>
            <person name="Woyke T."/>
            <person name="Wu D."/>
            <person name="Gronow S."/>
            <person name="Wellnitz S."/>
            <person name="Brambilla E."/>
            <person name="Klenk H.-P."/>
            <person name="Eisen J.A."/>
        </authorList>
    </citation>
    <scope>NUCLEOTIDE SEQUENCE</scope>
    <source>
        <strain evidence="1">DSM 3688</strain>
    </source>
</reference>
<dbReference type="RefSeq" id="WP_005847876.1">
    <property type="nucleotide sequence ID" value="NC_019968.1"/>
</dbReference>
<dbReference type="KEGG" id="pdt:Prede_2497"/>
<dbReference type="PATRIC" id="fig|908937.9.peg.2639"/>
<dbReference type="EMBL" id="CP003369">
    <property type="protein sequence ID" value="AGB29826.1"/>
    <property type="molecule type" value="Genomic_DNA"/>
</dbReference>
<dbReference type="EMBL" id="CP003369">
    <property type="protein sequence ID" value="AGB29743.1"/>
    <property type="molecule type" value="Genomic_DNA"/>
</dbReference>
<keyword evidence="5" id="KW-1185">Reference proteome</keyword>
<name>F9D795_PREDD</name>
<evidence type="ECO:0000313" key="4">
    <source>
        <dbReference type="Proteomes" id="UP000007820"/>
    </source>
</evidence>
<protein>
    <submittedName>
        <fullName evidence="3">Uncharacterized protein</fullName>
    </submittedName>
</protein>
<dbReference type="EMBL" id="AFPW01000053">
    <property type="protein sequence ID" value="EGQ11461.1"/>
    <property type="molecule type" value="Genomic_DNA"/>
</dbReference>
<sequence>MVTRLIKALVFDWRLRRAIRKARHDADLHRRKFLVLIYGGKPVVVSKQGIRRLIARHRFPKGFTAATAERIAAFVATPKTRP</sequence>
<reference evidence="3 4" key="1">
    <citation type="submission" date="2011-04" db="EMBL/GenBank/DDBJ databases">
        <authorList>
            <person name="Muzny D."/>
            <person name="Qin X."/>
            <person name="Deng J."/>
            <person name="Jiang H."/>
            <person name="Liu Y."/>
            <person name="Qu J."/>
            <person name="Song X.-Z."/>
            <person name="Zhang L."/>
            <person name="Thornton R."/>
            <person name="Coyle M."/>
            <person name="Francisco L."/>
            <person name="Jackson L."/>
            <person name="Javaid M."/>
            <person name="Korchina V."/>
            <person name="Kovar C."/>
            <person name="Mata R."/>
            <person name="Mathew T."/>
            <person name="Ngo R."/>
            <person name="Nguyen L."/>
            <person name="Nguyen N."/>
            <person name="Okwuonu G."/>
            <person name="Ongeri F."/>
            <person name="Pham C."/>
            <person name="Simmons D."/>
            <person name="Wilczek-Boney K."/>
            <person name="Hale W."/>
            <person name="Jakkamsetti A."/>
            <person name="Pham P."/>
            <person name="Ruth R."/>
            <person name="San Lucas F."/>
            <person name="Warren J."/>
            <person name="Zhang J."/>
            <person name="Zhao Z."/>
            <person name="Zhou C."/>
            <person name="Zhu D."/>
            <person name="Lee S."/>
            <person name="Bess C."/>
            <person name="Blankenburg K."/>
            <person name="Forbes L."/>
            <person name="Fu Q."/>
            <person name="Gubbala S."/>
            <person name="Hirani K."/>
            <person name="Jayaseelan J.C."/>
            <person name="Lara F."/>
            <person name="Munidasa M."/>
            <person name="Palculict T."/>
            <person name="Patil S."/>
            <person name="Pu L.-L."/>
            <person name="Saada N."/>
            <person name="Tang L."/>
            <person name="Weissenberger G."/>
            <person name="Zhu Y."/>
            <person name="Hemphill L."/>
            <person name="Shang Y."/>
            <person name="Youmans B."/>
            <person name="Ayvaz T."/>
            <person name="Ross M."/>
            <person name="Santibanez J."/>
            <person name="Aqrawi P."/>
            <person name="Gross S."/>
            <person name="Joshi V."/>
            <person name="Fowler G."/>
            <person name="Nazareth L."/>
            <person name="Reid J."/>
            <person name="Worley K."/>
            <person name="Petrosino J."/>
            <person name="Highlander S."/>
            <person name="Gibbs R."/>
        </authorList>
    </citation>
    <scope>NUCLEOTIDE SEQUENCE [LARGE SCALE GENOMIC DNA]</scope>
    <source>
        <strain evidence="3 4">DSM 3688</strain>
    </source>
</reference>
<gene>
    <name evidence="1" type="ordered locus">Prede_2497</name>
    <name evidence="2" type="ordered locus">Prede_2592</name>
    <name evidence="3" type="ORF">HMPREF9136_2723</name>
</gene>